<proteinExistence type="predicted"/>
<gene>
    <name evidence="1" type="ORF">QNI22_01445</name>
</gene>
<protein>
    <submittedName>
        <fullName evidence="1">Uncharacterized protein</fullName>
    </submittedName>
</protein>
<evidence type="ECO:0000313" key="2">
    <source>
        <dbReference type="Proteomes" id="UP001232063"/>
    </source>
</evidence>
<sequence length="133" mass="15903">MNAHLFKTTNGLLLPNAFRWFVGQNLVSFEPWHFCSQLDEFAFATQRFQLENPAKRELITILRRHDRDDFAGFEIKDNQICENVIYYHPSFHNTQWNIICGEYKNLFAFVQKVVLPDMEEWTSTENAEEYFND</sequence>
<name>A0AAE3QWE6_9BACT</name>
<accession>A0AAE3QWE6</accession>
<dbReference type="RefSeq" id="WP_314508815.1">
    <property type="nucleotide sequence ID" value="NZ_JASJOU010000001.1"/>
</dbReference>
<keyword evidence="2" id="KW-1185">Reference proteome</keyword>
<reference evidence="1" key="1">
    <citation type="submission" date="2023-05" db="EMBL/GenBank/DDBJ databases">
        <authorList>
            <person name="Zhang X."/>
        </authorList>
    </citation>
    <scope>NUCLEOTIDE SEQUENCE</scope>
    <source>
        <strain evidence="1">BD1B2-1</strain>
    </source>
</reference>
<comment type="caution">
    <text evidence="1">The sequence shown here is derived from an EMBL/GenBank/DDBJ whole genome shotgun (WGS) entry which is preliminary data.</text>
</comment>
<evidence type="ECO:0000313" key="1">
    <source>
        <dbReference type="EMBL" id="MDJ1499286.1"/>
    </source>
</evidence>
<dbReference type="EMBL" id="JASJOU010000001">
    <property type="protein sequence ID" value="MDJ1499286.1"/>
    <property type="molecule type" value="Genomic_DNA"/>
</dbReference>
<dbReference type="AlphaFoldDB" id="A0AAE3QWE6"/>
<organism evidence="1 2">
    <name type="scientific">Xanthocytophaga agilis</name>
    <dbReference type="NCBI Taxonomy" id="3048010"/>
    <lineage>
        <taxon>Bacteria</taxon>
        <taxon>Pseudomonadati</taxon>
        <taxon>Bacteroidota</taxon>
        <taxon>Cytophagia</taxon>
        <taxon>Cytophagales</taxon>
        <taxon>Rhodocytophagaceae</taxon>
        <taxon>Xanthocytophaga</taxon>
    </lineage>
</organism>
<dbReference type="Proteomes" id="UP001232063">
    <property type="component" value="Unassembled WGS sequence"/>
</dbReference>